<feature type="region of interest" description="Disordered" evidence="1">
    <location>
        <begin position="67"/>
        <end position="90"/>
    </location>
</feature>
<organism evidence="2 3">
    <name type="scientific">Sporomusa silvacetica DSM 10669</name>
    <dbReference type="NCBI Taxonomy" id="1123289"/>
    <lineage>
        <taxon>Bacteria</taxon>
        <taxon>Bacillati</taxon>
        <taxon>Bacillota</taxon>
        <taxon>Negativicutes</taxon>
        <taxon>Selenomonadales</taxon>
        <taxon>Sporomusaceae</taxon>
        <taxon>Sporomusa</taxon>
    </lineage>
</organism>
<dbReference type="RefSeq" id="WP_094603605.1">
    <property type="nucleotide sequence ID" value="NZ_CP155573.1"/>
</dbReference>
<gene>
    <name evidence="2" type="ORF">SPSIL_054530</name>
</gene>
<evidence type="ECO:0000256" key="1">
    <source>
        <dbReference type="SAM" id="MobiDB-lite"/>
    </source>
</evidence>
<reference evidence="2" key="1">
    <citation type="submission" date="2024-05" db="EMBL/GenBank/DDBJ databases">
        <title>Isolation and characterization of Sporomusa carbonis sp. nov., a carboxydotrophic hydrogenogen in the genus of Sporomusa isolated from a charcoal burning pile.</title>
        <authorList>
            <person name="Boeer T."/>
            <person name="Rosenbaum F."/>
            <person name="Eysell L."/>
            <person name="Mueller V."/>
            <person name="Daniel R."/>
            <person name="Poehlein A."/>
        </authorList>
    </citation>
    <scope>NUCLEOTIDE SEQUENCE [LARGE SCALE GENOMIC DNA]</scope>
    <source>
        <strain evidence="2">DSM 10669</strain>
    </source>
</reference>
<protein>
    <submittedName>
        <fullName evidence="2">Uncharacterized protein</fullName>
    </submittedName>
</protein>
<feature type="compositionally biased region" description="Basic and acidic residues" evidence="1">
    <location>
        <begin position="71"/>
        <end position="86"/>
    </location>
</feature>
<sequence>MNCASTPQNCIRSYKAWAIDLDAAEEEIFPCTTIKATPADWNKINSEIAAKDKPVTVDIMGELNRAKKHEKKPEIPFEDIPRRPQRLEPQYEPVMFDIEPRQVG</sequence>
<proteinExistence type="predicted"/>
<dbReference type="Proteomes" id="UP000216752">
    <property type="component" value="Chromosome"/>
</dbReference>
<evidence type="ECO:0000313" key="2">
    <source>
        <dbReference type="EMBL" id="XFO69222.1"/>
    </source>
</evidence>
<accession>A0ABZ3IUX3</accession>
<keyword evidence="3" id="KW-1185">Reference proteome</keyword>
<evidence type="ECO:0000313" key="3">
    <source>
        <dbReference type="Proteomes" id="UP000216752"/>
    </source>
</evidence>
<dbReference type="EMBL" id="CP155573">
    <property type="protein sequence ID" value="XFO69222.1"/>
    <property type="molecule type" value="Genomic_DNA"/>
</dbReference>
<name>A0ABZ3IUX3_9FIRM</name>